<sequence length="232" mass="26154">MPPIRFVYFDLDDTLLDHRHAERAALGDVIDDFPVLFTGHDLDAVHDTYHRINKPLWQAYAQGDIDKVTVKEQRFHRLLDALGAGTEQASVVHTRYLQRYGAHWQYMPGAQQAFAQIANQYGVGILTNGFSETQQRKMNQFPALRRASASVIICEEVGHLKPHPAVFAHATEQARVAPGEILYVGDSYTSDVKGSARAGWQMAWYTPHTAPHTSVAHGFTFSDWSDLLRRVL</sequence>
<dbReference type="Gene3D" id="1.10.150.240">
    <property type="entry name" value="Putative phosphatase, domain 2"/>
    <property type="match status" value="1"/>
</dbReference>
<accession>A0A2H3NPY0</accession>
<evidence type="ECO:0000313" key="2">
    <source>
        <dbReference type="Proteomes" id="UP000221024"/>
    </source>
</evidence>
<dbReference type="PANTHER" id="PTHR47478:SF1">
    <property type="entry name" value="PYRIMIDINE 5'-NUCLEOTIDASE YJJG"/>
    <property type="match status" value="1"/>
</dbReference>
<dbReference type="Gene3D" id="3.40.50.1000">
    <property type="entry name" value="HAD superfamily/HAD-like"/>
    <property type="match status" value="1"/>
</dbReference>
<comment type="caution">
    <text evidence="1">The sequence shown here is derived from an EMBL/GenBank/DDBJ whole genome shotgun (WGS) entry which is preliminary data.</text>
</comment>
<dbReference type="InterPro" id="IPR023214">
    <property type="entry name" value="HAD_sf"/>
</dbReference>
<dbReference type="SFLD" id="SFLDG01129">
    <property type="entry name" value="C1.5:_HAD__Beta-PGM__Phosphata"/>
    <property type="match status" value="1"/>
</dbReference>
<dbReference type="PANTHER" id="PTHR47478">
    <property type="match status" value="1"/>
</dbReference>
<keyword evidence="2" id="KW-1185">Reference proteome</keyword>
<dbReference type="Proteomes" id="UP000221024">
    <property type="component" value="Unassembled WGS sequence"/>
</dbReference>
<reference evidence="1 2" key="1">
    <citation type="submission" date="2017-10" db="EMBL/GenBank/DDBJ databases">
        <title>Draft genome of Longimonas halophila.</title>
        <authorList>
            <person name="Goh K.M."/>
            <person name="Shamsir M.S."/>
            <person name="Lim S.W."/>
        </authorList>
    </citation>
    <scope>NUCLEOTIDE SEQUENCE [LARGE SCALE GENOMIC DNA]</scope>
    <source>
        <strain evidence="1 2">KCTC 42399</strain>
    </source>
</reference>
<dbReference type="InterPro" id="IPR036412">
    <property type="entry name" value="HAD-like_sf"/>
</dbReference>
<dbReference type="EMBL" id="PDEP01000005">
    <property type="protein sequence ID" value="PEN07643.1"/>
    <property type="molecule type" value="Genomic_DNA"/>
</dbReference>
<proteinExistence type="predicted"/>
<evidence type="ECO:0000313" key="1">
    <source>
        <dbReference type="EMBL" id="PEN07643.1"/>
    </source>
</evidence>
<dbReference type="OrthoDB" id="9802350at2"/>
<gene>
    <name evidence="1" type="ORF">CRI93_06580</name>
</gene>
<name>A0A2H3NPY0_9BACT</name>
<dbReference type="InterPro" id="IPR006439">
    <property type="entry name" value="HAD-SF_hydro_IA"/>
</dbReference>
<dbReference type="NCBIfam" id="TIGR01549">
    <property type="entry name" value="HAD-SF-IA-v1"/>
    <property type="match status" value="1"/>
</dbReference>
<dbReference type="SFLD" id="SFLDS00003">
    <property type="entry name" value="Haloacid_Dehalogenase"/>
    <property type="match status" value="1"/>
</dbReference>
<dbReference type="AlphaFoldDB" id="A0A2H3NPY0"/>
<dbReference type="PRINTS" id="PR00413">
    <property type="entry name" value="HADHALOGNASE"/>
</dbReference>
<dbReference type="InterPro" id="IPR023198">
    <property type="entry name" value="PGP-like_dom2"/>
</dbReference>
<dbReference type="RefSeq" id="WP_098061831.1">
    <property type="nucleotide sequence ID" value="NZ_PDEP01000005.1"/>
</dbReference>
<organism evidence="1 2">
    <name type="scientific">Longimonas halophila</name>
    <dbReference type="NCBI Taxonomy" id="1469170"/>
    <lineage>
        <taxon>Bacteria</taxon>
        <taxon>Pseudomonadati</taxon>
        <taxon>Rhodothermota</taxon>
        <taxon>Rhodothermia</taxon>
        <taxon>Rhodothermales</taxon>
        <taxon>Salisaetaceae</taxon>
        <taxon>Longimonas</taxon>
    </lineage>
</organism>
<dbReference type="Pfam" id="PF00702">
    <property type="entry name" value="Hydrolase"/>
    <property type="match status" value="1"/>
</dbReference>
<dbReference type="SUPFAM" id="SSF56784">
    <property type="entry name" value="HAD-like"/>
    <property type="match status" value="1"/>
</dbReference>
<protein>
    <submittedName>
        <fullName evidence="1">Haloacid dehalogenase</fullName>
    </submittedName>
</protein>
<dbReference type="InterPro" id="IPR052550">
    <property type="entry name" value="Pyrimidine_5'-ntase_YjjG"/>
</dbReference>